<keyword evidence="2" id="KW-0732">Signal</keyword>
<feature type="transmembrane region" description="Helical" evidence="7">
    <location>
        <begin position="33"/>
        <end position="53"/>
    </location>
</feature>
<dbReference type="RefSeq" id="WP_209873822.1">
    <property type="nucleotide sequence ID" value="NZ_JAGGLV010000008.1"/>
</dbReference>
<comment type="caution">
    <text evidence="9">The sequence shown here is derived from an EMBL/GenBank/DDBJ whole genome shotgun (WGS) entry which is preliminary data.</text>
</comment>
<accession>A0ABS4NTD4</accession>
<dbReference type="Proteomes" id="UP000773462">
    <property type="component" value="Unassembled WGS sequence"/>
</dbReference>
<dbReference type="Gene3D" id="3.40.30.10">
    <property type="entry name" value="Glutaredoxin"/>
    <property type="match status" value="1"/>
</dbReference>
<keyword evidence="7" id="KW-0472">Membrane</keyword>
<keyword evidence="10" id="KW-1185">Reference proteome</keyword>
<dbReference type="EMBL" id="JAGGLV010000008">
    <property type="protein sequence ID" value="MBP2112674.1"/>
    <property type="molecule type" value="Genomic_DNA"/>
</dbReference>
<feature type="domain" description="Thioredoxin-like fold" evidence="8">
    <location>
        <begin position="74"/>
        <end position="242"/>
    </location>
</feature>
<proteinExistence type="inferred from homology"/>
<evidence type="ECO:0000259" key="8">
    <source>
        <dbReference type="Pfam" id="PF13462"/>
    </source>
</evidence>
<evidence type="ECO:0000256" key="2">
    <source>
        <dbReference type="ARBA" id="ARBA00022729"/>
    </source>
</evidence>
<organism evidence="9 10">
    <name type="scientific">Paenibacillus silagei</name>
    <dbReference type="NCBI Taxonomy" id="1670801"/>
    <lineage>
        <taxon>Bacteria</taxon>
        <taxon>Bacillati</taxon>
        <taxon>Bacillota</taxon>
        <taxon>Bacilli</taxon>
        <taxon>Bacillales</taxon>
        <taxon>Paenibacillaceae</taxon>
        <taxon>Paenibacillus</taxon>
    </lineage>
</organism>
<evidence type="ECO:0000313" key="9">
    <source>
        <dbReference type="EMBL" id="MBP2112674.1"/>
    </source>
</evidence>
<dbReference type="PANTHER" id="PTHR13887">
    <property type="entry name" value="GLUTATHIONE S-TRANSFERASE KAPPA"/>
    <property type="match status" value="1"/>
</dbReference>
<name>A0ABS4NTD4_9BACL</name>
<keyword evidence="7" id="KW-1133">Transmembrane helix</keyword>
<evidence type="ECO:0000256" key="3">
    <source>
        <dbReference type="ARBA" id="ARBA00023002"/>
    </source>
</evidence>
<dbReference type="PANTHER" id="PTHR13887:SF14">
    <property type="entry name" value="DISULFIDE BOND FORMATION PROTEIN D"/>
    <property type="match status" value="1"/>
</dbReference>
<evidence type="ECO:0000256" key="7">
    <source>
        <dbReference type="SAM" id="Phobius"/>
    </source>
</evidence>
<dbReference type="InterPro" id="IPR012336">
    <property type="entry name" value="Thioredoxin-like_fold"/>
</dbReference>
<keyword evidence="3" id="KW-0560">Oxidoreductase</keyword>
<gene>
    <name evidence="9" type="ORF">J2Z70_002828</name>
</gene>
<evidence type="ECO:0000256" key="5">
    <source>
        <dbReference type="ARBA" id="ARBA00023284"/>
    </source>
</evidence>
<evidence type="ECO:0000313" key="10">
    <source>
        <dbReference type="Proteomes" id="UP000773462"/>
    </source>
</evidence>
<keyword evidence="5" id="KW-0676">Redox-active center</keyword>
<evidence type="ECO:0000256" key="6">
    <source>
        <dbReference type="SAM" id="MobiDB-lite"/>
    </source>
</evidence>
<evidence type="ECO:0000256" key="1">
    <source>
        <dbReference type="ARBA" id="ARBA00005791"/>
    </source>
</evidence>
<evidence type="ECO:0000256" key="4">
    <source>
        <dbReference type="ARBA" id="ARBA00023157"/>
    </source>
</evidence>
<dbReference type="InterPro" id="IPR036249">
    <property type="entry name" value="Thioredoxin-like_sf"/>
</dbReference>
<feature type="compositionally biased region" description="Basic and acidic residues" evidence="6">
    <location>
        <begin position="16"/>
        <end position="27"/>
    </location>
</feature>
<keyword evidence="9" id="KW-0413">Isomerase</keyword>
<dbReference type="SUPFAM" id="SSF52833">
    <property type="entry name" value="Thioredoxin-like"/>
    <property type="match status" value="1"/>
</dbReference>
<comment type="similarity">
    <text evidence="1">Belongs to the thioredoxin family. DsbA subfamily.</text>
</comment>
<keyword evidence="4" id="KW-1015">Disulfide bond</keyword>
<reference evidence="9 10" key="1">
    <citation type="submission" date="2021-03" db="EMBL/GenBank/DDBJ databases">
        <title>Genomic Encyclopedia of Type Strains, Phase IV (KMG-IV): sequencing the most valuable type-strain genomes for metagenomic binning, comparative biology and taxonomic classification.</title>
        <authorList>
            <person name="Goeker M."/>
        </authorList>
    </citation>
    <scope>NUCLEOTIDE SEQUENCE [LARGE SCALE GENOMIC DNA]</scope>
    <source>
        <strain evidence="9 10">DSM 101953</strain>
    </source>
</reference>
<keyword evidence="7" id="KW-0812">Transmembrane</keyword>
<sequence>MSKTKKNNVTAPQMSKQEKRRAEQEQQKQKTRILIVSTVAIVIIIFVGLFMLASKDSSPAGSDSKPVAFNYSEMMRLGKEDAPVKIVEFGDFKCPACAQFTGVIKPQIVQGYVDQNKAAFYFVNLAFIGKDSRTASLAALSVYHQNQEAFWKYFDAIYANQGNEEKEWATPDFLVSLAKQLELPVDYDLLRKDIDERTYVSELERDIQLGTDTGVTNTPSLYVNGIKVKEPFNMEAIDAQIQAATAAAGAGTAQ</sequence>
<feature type="region of interest" description="Disordered" evidence="6">
    <location>
        <begin position="1"/>
        <end position="27"/>
    </location>
</feature>
<dbReference type="Pfam" id="PF13462">
    <property type="entry name" value="Thioredoxin_4"/>
    <property type="match status" value="1"/>
</dbReference>
<protein>
    <submittedName>
        <fullName evidence="9">Protein-disulfide isomerase</fullName>
    </submittedName>
</protein>
<dbReference type="GO" id="GO:0016853">
    <property type="term" value="F:isomerase activity"/>
    <property type="evidence" value="ECO:0007669"/>
    <property type="project" value="UniProtKB-KW"/>
</dbReference>